<name>A0AA39GBR2_SARSR</name>
<keyword evidence="4" id="KW-1185">Reference proteome</keyword>
<feature type="transmembrane region" description="Helical" evidence="2">
    <location>
        <begin position="198"/>
        <end position="219"/>
    </location>
</feature>
<gene>
    <name evidence="3" type="ORF">NLU13_9714</name>
</gene>
<protein>
    <recommendedName>
        <fullName evidence="5">Corticosteroid-binding protein</fullName>
    </recommendedName>
</protein>
<evidence type="ECO:0000256" key="2">
    <source>
        <dbReference type="SAM" id="Phobius"/>
    </source>
</evidence>
<evidence type="ECO:0000313" key="3">
    <source>
        <dbReference type="EMBL" id="KAK0383803.1"/>
    </source>
</evidence>
<dbReference type="Proteomes" id="UP001175261">
    <property type="component" value="Unassembled WGS sequence"/>
</dbReference>
<evidence type="ECO:0000313" key="4">
    <source>
        <dbReference type="Proteomes" id="UP001175261"/>
    </source>
</evidence>
<feature type="transmembrane region" description="Helical" evidence="2">
    <location>
        <begin position="21"/>
        <end position="43"/>
    </location>
</feature>
<keyword evidence="2" id="KW-0472">Membrane</keyword>
<feature type="transmembrane region" description="Helical" evidence="2">
    <location>
        <begin position="135"/>
        <end position="156"/>
    </location>
</feature>
<feature type="region of interest" description="Disordered" evidence="1">
    <location>
        <begin position="372"/>
        <end position="391"/>
    </location>
</feature>
<accession>A0AA39GBR2</accession>
<feature type="transmembrane region" description="Helical" evidence="2">
    <location>
        <begin position="225"/>
        <end position="246"/>
    </location>
</feature>
<keyword evidence="2" id="KW-0812">Transmembrane</keyword>
<reference evidence="3" key="1">
    <citation type="submission" date="2022-10" db="EMBL/GenBank/DDBJ databases">
        <title>Determination and structural analysis of whole genome sequence of Sarocladium strictum F4-1.</title>
        <authorList>
            <person name="Hu L."/>
            <person name="Jiang Y."/>
        </authorList>
    </citation>
    <scope>NUCLEOTIDE SEQUENCE</scope>
    <source>
        <strain evidence="3">F4-1</strain>
    </source>
</reference>
<organism evidence="3 4">
    <name type="scientific">Sarocladium strictum</name>
    <name type="common">Black bundle disease fungus</name>
    <name type="synonym">Acremonium strictum</name>
    <dbReference type="NCBI Taxonomy" id="5046"/>
    <lineage>
        <taxon>Eukaryota</taxon>
        <taxon>Fungi</taxon>
        <taxon>Dikarya</taxon>
        <taxon>Ascomycota</taxon>
        <taxon>Pezizomycotina</taxon>
        <taxon>Sordariomycetes</taxon>
        <taxon>Hypocreomycetidae</taxon>
        <taxon>Hypocreales</taxon>
        <taxon>Sarocladiaceae</taxon>
        <taxon>Sarocladium</taxon>
    </lineage>
</organism>
<dbReference type="AlphaFoldDB" id="A0AA39GBR2"/>
<feature type="transmembrane region" description="Helical" evidence="2">
    <location>
        <begin position="333"/>
        <end position="356"/>
    </location>
</feature>
<evidence type="ECO:0000256" key="1">
    <source>
        <dbReference type="SAM" id="MobiDB-lite"/>
    </source>
</evidence>
<evidence type="ECO:0008006" key="5">
    <source>
        <dbReference type="Google" id="ProtNLM"/>
    </source>
</evidence>
<keyword evidence="2" id="KW-1133">Transmembrane helix</keyword>
<proteinExistence type="predicted"/>
<comment type="caution">
    <text evidence="3">The sequence shown here is derived from an EMBL/GenBank/DDBJ whole genome shotgun (WGS) entry which is preliminary data.</text>
</comment>
<sequence length="391" mass="42721">MPPSLSPSAASRWRRPPIQTFPLPYLIFPAILLAIATSITLFIHSDINTALLWSQCHSHARLPGLTQRAPLPSFISTPLCFLASFFELTLDARSALAAFAVVLAFVGGLLTVHTVEAARICNAPSVLIAYPTGPWLVFNLVGGAFVWELVMIPAFLHHGKRVLAGDGQRASSQDQEQGGEVDVTTATEEGRHLPASEVIAIPVAVAIGFYLPTILMLVLKSPAAILVWLFFPVYVSLVRQVLRLIIIRVRSSSDRARSVHLESSRWSLVAVYALPVLFSICAHIVMMWSAALGPGDGDRREETRSVIKFIEIDAAYMGLTVLYWMFVEVGWRVPLVALVSSVAVGSGAGVCLGWIYREWLIHGGIWSVEDNDEAEQDSQSGRADEETPLLT</sequence>
<feature type="transmembrane region" description="Helical" evidence="2">
    <location>
        <begin position="306"/>
        <end position="326"/>
    </location>
</feature>
<dbReference type="EMBL" id="JAPDFR010000009">
    <property type="protein sequence ID" value="KAK0383803.1"/>
    <property type="molecule type" value="Genomic_DNA"/>
</dbReference>
<feature type="transmembrane region" description="Helical" evidence="2">
    <location>
        <begin position="71"/>
        <end position="88"/>
    </location>
</feature>
<feature type="transmembrane region" description="Helical" evidence="2">
    <location>
        <begin position="95"/>
        <end position="115"/>
    </location>
</feature>
<feature type="transmembrane region" description="Helical" evidence="2">
    <location>
        <begin position="266"/>
        <end position="286"/>
    </location>
</feature>